<dbReference type="AlphaFoldDB" id="A0A1B0BGN0"/>
<evidence type="ECO:0008006" key="4">
    <source>
        <dbReference type="Google" id="ProtNLM"/>
    </source>
</evidence>
<organism evidence="2 3">
    <name type="scientific">Glossina palpalis gambiensis</name>
    <dbReference type="NCBI Taxonomy" id="67801"/>
    <lineage>
        <taxon>Eukaryota</taxon>
        <taxon>Metazoa</taxon>
        <taxon>Ecdysozoa</taxon>
        <taxon>Arthropoda</taxon>
        <taxon>Hexapoda</taxon>
        <taxon>Insecta</taxon>
        <taxon>Pterygota</taxon>
        <taxon>Neoptera</taxon>
        <taxon>Endopterygota</taxon>
        <taxon>Diptera</taxon>
        <taxon>Brachycera</taxon>
        <taxon>Muscomorpha</taxon>
        <taxon>Hippoboscoidea</taxon>
        <taxon>Glossinidae</taxon>
        <taxon>Glossina</taxon>
    </lineage>
</organism>
<evidence type="ECO:0000313" key="3">
    <source>
        <dbReference type="Proteomes" id="UP000092460"/>
    </source>
</evidence>
<dbReference type="EMBL" id="JXJN01013909">
    <property type="status" value="NOT_ANNOTATED_CDS"/>
    <property type="molecule type" value="Genomic_DNA"/>
</dbReference>
<sequence>MENISHALFSQTLQKYPELWGLDGKYICWKIYGKRLADELTKKTNRTITTENVRFKWKRLRMSLNQLNKSKPTGYTTLSAYVWYAQKLGLQNATEQQTEQQTEEQTEGWTDVQTEGQRDAQPFSQKRYKLRNKRRITEEGPSKSAAAEQRRNNRRIEPVVNPEREEAEKGERLVPDIEALREVVGKLTPRDKIVQLHFDEVYSDLT</sequence>
<reference evidence="2" key="2">
    <citation type="submission" date="2020-05" db="UniProtKB">
        <authorList>
            <consortium name="EnsemblMetazoa"/>
        </authorList>
    </citation>
    <scope>IDENTIFICATION</scope>
    <source>
        <strain evidence="2">IAEA</strain>
    </source>
</reference>
<dbReference type="EnsemblMetazoa" id="GPPI029385-RA">
    <property type="protein sequence ID" value="GPPI029385-PA"/>
    <property type="gene ID" value="GPPI029385"/>
</dbReference>
<feature type="region of interest" description="Disordered" evidence="1">
    <location>
        <begin position="94"/>
        <end position="171"/>
    </location>
</feature>
<protein>
    <recommendedName>
        <fullName evidence="4">MADF domain-containing protein</fullName>
    </recommendedName>
</protein>
<evidence type="ECO:0000313" key="2">
    <source>
        <dbReference type="EnsemblMetazoa" id="GPPI029385-PA"/>
    </source>
</evidence>
<dbReference type="VEuPathDB" id="VectorBase:GPPI029385"/>
<reference evidence="3" key="1">
    <citation type="submission" date="2015-01" db="EMBL/GenBank/DDBJ databases">
        <authorList>
            <person name="Aksoy S."/>
            <person name="Warren W."/>
            <person name="Wilson R.K."/>
        </authorList>
    </citation>
    <scope>NUCLEOTIDE SEQUENCE [LARGE SCALE GENOMIC DNA]</scope>
    <source>
        <strain evidence="3">IAEA</strain>
    </source>
</reference>
<proteinExistence type="predicted"/>
<feature type="compositionally biased region" description="Basic and acidic residues" evidence="1">
    <location>
        <begin position="148"/>
        <end position="171"/>
    </location>
</feature>
<keyword evidence="3" id="KW-1185">Reference proteome</keyword>
<name>A0A1B0BGN0_9MUSC</name>
<accession>A0A1B0BGN0</accession>
<dbReference type="Proteomes" id="UP000092460">
    <property type="component" value="Unassembled WGS sequence"/>
</dbReference>
<evidence type="ECO:0000256" key="1">
    <source>
        <dbReference type="SAM" id="MobiDB-lite"/>
    </source>
</evidence>